<dbReference type="OrthoDB" id="6437518at2759"/>
<evidence type="ECO:0000313" key="2">
    <source>
        <dbReference type="Proteomes" id="UP000499080"/>
    </source>
</evidence>
<keyword evidence="2" id="KW-1185">Reference proteome</keyword>
<proteinExistence type="predicted"/>
<dbReference type="Proteomes" id="UP000499080">
    <property type="component" value="Unassembled WGS sequence"/>
</dbReference>
<protein>
    <submittedName>
        <fullName evidence="1">Uncharacterized protein</fullName>
    </submittedName>
</protein>
<gene>
    <name evidence="1" type="ORF">AVEN_124077_1</name>
</gene>
<dbReference type="GO" id="GO:0003676">
    <property type="term" value="F:nucleic acid binding"/>
    <property type="evidence" value="ECO:0007669"/>
    <property type="project" value="InterPro"/>
</dbReference>
<name>A0A4Y2RTJ8_ARAVE</name>
<dbReference type="Gene3D" id="3.30.420.10">
    <property type="entry name" value="Ribonuclease H-like superfamily/Ribonuclease H"/>
    <property type="match status" value="1"/>
</dbReference>
<evidence type="ECO:0000313" key="1">
    <source>
        <dbReference type="EMBL" id="GBN79197.1"/>
    </source>
</evidence>
<dbReference type="InterPro" id="IPR036397">
    <property type="entry name" value="RNaseH_sf"/>
</dbReference>
<organism evidence="1 2">
    <name type="scientific">Araneus ventricosus</name>
    <name type="common">Orbweaver spider</name>
    <name type="synonym">Epeira ventricosa</name>
    <dbReference type="NCBI Taxonomy" id="182803"/>
    <lineage>
        <taxon>Eukaryota</taxon>
        <taxon>Metazoa</taxon>
        <taxon>Ecdysozoa</taxon>
        <taxon>Arthropoda</taxon>
        <taxon>Chelicerata</taxon>
        <taxon>Arachnida</taxon>
        <taxon>Araneae</taxon>
        <taxon>Araneomorphae</taxon>
        <taxon>Entelegynae</taxon>
        <taxon>Araneoidea</taxon>
        <taxon>Araneidae</taxon>
        <taxon>Araneus</taxon>
    </lineage>
</organism>
<dbReference type="EMBL" id="BGPR01018448">
    <property type="protein sequence ID" value="GBN79197.1"/>
    <property type="molecule type" value="Genomic_DNA"/>
</dbReference>
<reference evidence="1 2" key="1">
    <citation type="journal article" date="2019" name="Sci. Rep.">
        <title>Orb-weaving spider Araneus ventricosus genome elucidates the spidroin gene catalogue.</title>
        <authorList>
            <person name="Kono N."/>
            <person name="Nakamura H."/>
            <person name="Ohtoshi R."/>
            <person name="Moran D.A.P."/>
            <person name="Shinohara A."/>
            <person name="Yoshida Y."/>
            <person name="Fujiwara M."/>
            <person name="Mori M."/>
            <person name="Tomita M."/>
            <person name="Arakawa K."/>
        </authorList>
    </citation>
    <scope>NUCLEOTIDE SEQUENCE [LARGE SCALE GENOMIC DNA]</scope>
</reference>
<dbReference type="AlphaFoldDB" id="A0A4Y2RTJ8"/>
<sequence>MFRNEGTRKVRLDFAKSMVDKVISFWESVIFVDESKFNILGSDGRITVKKAQRRAQSEKSIANCQTWRWRQNGLRIFCCFWYGKFSFIENNMDQYKYPERKLENFCLKTWDSKHIQVVSR</sequence>
<comment type="caution">
    <text evidence="1">The sequence shown here is derived from an EMBL/GenBank/DDBJ whole genome shotgun (WGS) entry which is preliminary data.</text>
</comment>
<accession>A0A4Y2RTJ8</accession>